<dbReference type="SUPFAM" id="SSF53335">
    <property type="entry name" value="S-adenosyl-L-methionine-dependent methyltransferases"/>
    <property type="match status" value="1"/>
</dbReference>
<feature type="domain" description="Methyltransferase type 11" evidence="1">
    <location>
        <begin position="1"/>
        <end position="79"/>
    </location>
</feature>
<dbReference type="CDD" id="cd02440">
    <property type="entry name" value="AdoMet_MTases"/>
    <property type="match status" value="1"/>
</dbReference>
<sequence length="194" mass="22617">VTLLDLSQKMLNEARRRLSNLSHGIKIRVIKGDIVDMNMFDSNIFDYVFSQFDAVSYCLNPKKATKELSRVVKKNRYIIVSLDTKFRRVPEFIEANQFVKAKKLLKTNISDEMGYPQYNLTWEELAEYYEEAGIEVIEVIGAPVFMHQINEEILEKLEKDPEIRSKLLEMELEYCTNKSLVNFAGHLQMVGKKI</sequence>
<organism evidence="2">
    <name type="scientific">marine sediment metagenome</name>
    <dbReference type="NCBI Taxonomy" id="412755"/>
    <lineage>
        <taxon>unclassified sequences</taxon>
        <taxon>metagenomes</taxon>
        <taxon>ecological metagenomes</taxon>
    </lineage>
</organism>
<dbReference type="InterPro" id="IPR013216">
    <property type="entry name" value="Methyltransf_11"/>
</dbReference>
<gene>
    <name evidence="2" type="ORF">S01H4_44205</name>
</gene>
<evidence type="ECO:0000313" key="2">
    <source>
        <dbReference type="EMBL" id="GAH04375.1"/>
    </source>
</evidence>
<accession>X1D7W3</accession>
<reference evidence="2" key="1">
    <citation type="journal article" date="2014" name="Front. Microbiol.">
        <title>High frequency of phylogenetically diverse reductive dehalogenase-homologous genes in deep subseafloor sedimentary metagenomes.</title>
        <authorList>
            <person name="Kawai M."/>
            <person name="Futagami T."/>
            <person name="Toyoda A."/>
            <person name="Takaki Y."/>
            <person name="Nishi S."/>
            <person name="Hori S."/>
            <person name="Arai W."/>
            <person name="Tsubouchi T."/>
            <person name="Morono Y."/>
            <person name="Uchiyama I."/>
            <person name="Ito T."/>
            <person name="Fujiyama A."/>
            <person name="Inagaki F."/>
            <person name="Takami H."/>
        </authorList>
    </citation>
    <scope>NUCLEOTIDE SEQUENCE</scope>
    <source>
        <strain evidence="2">Expedition CK06-06</strain>
    </source>
</reference>
<dbReference type="EMBL" id="BART01024481">
    <property type="protein sequence ID" value="GAH04375.1"/>
    <property type="molecule type" value="Genomic_DNA"/>
</dbReference>
<dbReference type="AlphaFoldDB" id="X1D7W3"/>
<dbReference type="Gene3D" id="3.40.50.150">
    <property type="entry name" value="Vaccinia Virus protein VP39"/>
    <property type="match status" value="1"/>
</dbReference>
<comment type="caution">
    <text evidence="2">The sequence shown here is derived from an EMBL/GenBank/DDBJ whole genome shotgun (WGS) entry which is preliminary data.</text>
</comment>
<dbReference type="InterPro" id="IPR029063">
    <property type="entry name" value="SAM-dependent_MTases_sf"/>
</dbReference>
<evidence type="ECO:0000259" key="1">
    <source>
        <dbReference type="Pfam" id="PF08241"/>
    </source>
</evidence>
<name>X1D7W3_9ZZZZ</name>
<protein>
    <recommendedName>
        <fullName evidence="1">Methyltransferase type 11 domain-containing protein</fullName>
    </recommendedName>
</protein>
<dbReference type="Pfam" id="PF08241">
    <property type="entry name" value="Methyltransf_11"/>
    <property type="match status" value="1"/>
</dbReference>
<proteinExistence type="predicted"/>
<feature type="non-terminal residue" evidence="2">
    <location>
        <position position="1"/>
    </location>
</feature>
<dbReference type="GO" id="GO:0008757">
    <property type="term" value="F:S-adenosylmethionine-dependent methyltransferase activity"/>
    <property type="evidence" value="ECO:0007669"/>
    <property type="project" value="InterPro"/>
</dbReference>